<comment type="caution">
    <text evidence="2">The sequence shown here is derived from an EMBL/GenBank/DDBJ whole genome shotgun (WGS) entry which is preliminary data.</text>
</comment>
<dbReference type="RefSeq" id="WP_149402925.1">
    <property type="nucleotide sequence ID" value="NZ_BIXY01000057.1"/>
</dbReference>
<evidence type="ECO:0000256" key="1">
    <source>
        <dbReference type="SAM" id="MobiDB-lite"/>
    </source>
</evidence>
<dbReference type="Proteomes" id="UP000322530">
    <property type="component" value="Unassembled WGS sequence"/>
</dbReference>
<evidence type="ECO:0000313" key="3">
    <source>
        <dbReference type="Proteomes" id="UP000322530"/>
    </source>
</evidence>
<dbReference type="AlphaFoldDB" id="A0A5A5TEM9"/>
<proteinExistence type="predicted"/>
<dbReference type="Pfam" id="PF08817">
    <property type="entry name" value="YukD"/>
    <property type="match status" value="1"/>
</dbReference>
<evidence type="ECO:0000313" key="2">
    <source>
        <dbReference type="EMBL" id="GCF10020.1"/>
    </source>
</evidence>
<dbReference type="EMBL" id="BIXY01000057">
    <property type="protein sequence ID" value="GCF10020.1"/>
    <property type="molecule type" value="Genomic_DNA"/>
</dbReference>
<dbReference type="Gene3D" id="3.10.20.90">
    <property type="entry name" value="Phosphatidylinositol 3-kinase Catalytic Subunit, Chain A, domain 1"/>
    <property type="match status" value="1"/>
</dbReference>
<gene>
    <name evidence="2" type="ORF">KDI_35840</name>
</gene>
<sequence length="121" mass="13194">MQTVLVTIVGSENRFDLQVPAEVPVGKLIPMLLEICDFNRTSIPQRGRAQWTLSMADSDTALPAIASLLDAGVVDGCILLLQDTSSPARLRQAQEPQPTFRPVNIEPGENTGNIGVRWNIQ</sequence>
<dbReference type="OrthoDB" id="163908at2"/>
<reference evidence="2 3" key="1">
    <citation type="submission" date="2019-01" db="EMBL/GenBank/DDBJ databases">
        <title>Draft genome sequence of Dictyobacter sp. Uno17.</title>
        <authorList>
            <person name="Wang C.M."/>
            <person name="Zheng Y."/>
            <person name="Sakai Y."/>
            <person name="Abe K."/>
            <person name="Yokota A."/>
            <person name="Yabe S."/>
        </authorList>
    </citation>
    <scope>NUCLEOTIDE SEQUENCE [LARGE SCALE GENOMIC DNA]</scope>
    <source>
        <strain evidence="2 3">Uno17</strain>
    </source>
</reference>
<dbReference type="InterPro" id="IPR024962">
    <property type="entry name" value="YukD-like"/>
</dbReference>
<feature type="region of interest" description="Disordered" evidence="1">
    <location>
        <begin position="90"/>
        <end position="121"/>
    </location>
</feature>
<organism evidence="2 3">
    <name type="scientific">Dictyobacter arantiisoli</name>
    <dbReference type="NCBI Taxonomy" id="2014874"/>
    <lineage>
        <taxon>Bacteria</taxon>
        <taxon>Bacillati</taxon>
        <taxon>Chloroflexota</taxon>
        <taxon>Ktedonobacteria</taxon>
        <taxon>Ktedonobacterales</taxon>
        <taxon>Dictyobacteraceae</taxon>
        <taxon>Dictyobacter</taxon>
    </lineage>
</organism>
<protein>
    <submittedName>
        <fullName evidence="2">Uncharacterized protein</fullName>
    </submittedName>
</protein>
<name>A0A5A5TEM9_9CHLR</name>
<accession>A0A5A5TEM9</accession>
<keyword evidence="3" id="KW-1185">Reference proteome</keyword>